<dbReference type="InterPro" id="IPR011006">
    <property type="entry name" value="CheY-like_superfamily"/>
</dbReference>
<dbReference type="PANTHER" id="PTHR37299:SF1">
    <property type="entry name" value="STAGE 0 SPORULATION PROTEIN A HOMOLOG"/>
    <property type="match status" value="1"/>
</dbReference>
<dbReference type="Pfam" id="PF04397">
    <property type="entry name" value="LytTR"/>
    <property type="match status" value="1"/>
</dbReference>
<organism evidence="4 5">
    <name type="scientific">Pedobacter suwonensis</name>
    <dbReference type="NCBI Taxonomy" id="332999"/>
    <lineage>
        <taxon>Bacteria</taxon>
        <taxon>Pseudomonadati</taxon>
        <taxon>Bacteroidota</taxon>
        <taxon>Sphingobacteriia</taxon>
        <taxon>Sphingobacteriales</taxon>
        <taxon>Sphingobacteriaceae</taxon>
        <taxon>Pedobacter</taxon>
    </lineage>
</organism>
<accession>A0A1I0SWG9</accession>
<dbReference type="GeneID" id="96615747"/>
<dbReference type="Proteomes" id="UP000198836">
    <property type="component" value="Unassembled WGS sequence"/>
</dbReference>
<evidence type="ECO:0000259" key="2">
    <source>
        <dbReference type="PROSITE" id="PS50110"/>
    </source>
</evidence>
<dbReference type="SMART" id="SM00850">
    <property type="entry name" value="LytTR"/>
    <property type="match status" value="1"/>
</dbReference>
<dbReference type="STRING" id="332999.SAMN04488511_103258"/>
<dbReference type="PROSITE" id="PS50930">
    <property type="entry name" value="HTH_LYTTR"/>
    <property type="match status" value="1"/>
</dbReference>
<evidence type="ECO:0000313" key="5">
    <source>
        <dbReference type="Proteomes" id="UP000198836"/>
    </source>
</evidence>
<dbReference type="SMART" id="SM00448">
    <property type="entry name" value="REC"/>
    <property type="match status" value="1"/>
</dbReference>
<dbReference type="OrthoDB" id="9787344at2"/>
<dbReference type="InterPro" id="IPR001789">
    <property type="entry name" value="Sig_transdc_resp-reg_receiver"/>
</dbReference>
<dbReference type="GO" id="GO:0003677">
    <property type="term" value="F:DNA binding"/>
    <property type="evidence" value="ECO:0007669"/>
    <property type="project" value="InterPro"/>
</dbReference>
<evidence type="ECO:0000259" key="3">
    <source>
        <dbReference type="PROSITE" id="PS50930"/>
    </source>
</evidence>
<dbReference type="InterPro" id="IPR046947">
    <property type="entry name" value="LytR-like"/>
</dbReference>
<dbReference type="AlphaFoldDB" id="A0A1I0SWG9"/>
<protein>
    <submittedName>
        <fullName evidence="4">Two component transcriptional regulator, LytTR family</fullName>
    </submittedName>
</protein>
<evidence type="ECO:0000256" key="1">
    <source>
        <dbReference type="PROSITE-ProRule" id="PRU00169"/>
    </source>
</evidence>
<feature type="domain" description="Response regulatory" evidence="2">
    <location>
        <begin position="5"/>
        <end position="116"/>
    </location>
</feature>
<feature type="domain" description="HTH LytTR-type" evidence="3">
    <location>
        <begin position="140"/>
        <end position="212"/>
    </location>
</feature>
<gene>
    <name evidence="4" type="ORF">SAMN04488511_103258</name>
</gene>
<reference evidence="5" key="1">
    <citation type="submission" date="2016-10" db="EMBL/GenBank/DDBJ databases">
        <authorList>
            <person name="Varghese N."/>
            <person name="Submissions S."/>
        </authorList>
    </citation>
    <scope>NUCLEOTIDE SEQUENCE [LARGE SCALE GENOMIC DNA]</scope>
    <source>
        <strain evidence="5">DSM 18130</strain>
    </source>
</reference>
<keyword evidence="1" id="KW-0597">Phosphoprotein</keyword>
<dbReference type="PANTHER" id="PTHR37299">
    <property type="entry name" value="TRANSCRIPTIONAL REGULATOR-RELATED"/>
    <property type="match status" value="1"/>
</dbReference>
<name>A0A1I0SWG9_9SPHI</name>
<dbReference type="InterPro" id="IPR007492">
    <property type="entry name" value="LytTR_DNA-bd_dom"/>
</dbReference>
<feature type="modified residue" description="4-aspartylphosphate" evidence="1">
    <location>
        <position position="56"/>
    </location>
</feature>
<dbReference type="EMBL" id="FOJM01000003">
    <property type="protein sequence ID" value="SFA43116.1"/>
    <property type="molecule type" value="Genomic_DNA"/>
</dbReference>
<proteinExistence type="predicted"/>
<dbReference type="RefSeq" id="WP_090981156.1">
    <property type="nucleotide sequence ID" value="NZ_CP031708.1"/>
</dbReference>
<dbReference type="SUPFAM" id="SSF52172">
    <property type="entry name" value="CheY-like"/>
    <property type="match status" value="1"/>
</dbReference>
<evidence type="ECO:0000313" key="4">
    <source>
        <dbReference type="EMBL" id="SFA43116.1"/>
    </source>
</evidence>
<dbReference type="PROSITE" id="PS50110">
    <property type="entry name" value="RESPONSE_REGULATORY"/>
    <property type="match status" value="1"/>
</dbReference>
<dbReference type="Pfam" id="PF00072">
    <property type="entry name" value="Response_reg"/>
    <property type="match status" value="1"/>
</dbReference>
<dbReference type="Gene3D" id="3.40.50.2300">
    <property type="match status" value="1"/>
</dbReference>
<keyword evidence="5" id="KW-1185">Reference proteome</keyword>
<dbReference type="GO" id="GO:0000156">
    <property type="term" value="F:phosphorelay response regulator activity"/>
    <property type="evidence" value="ECO:0007669"/>
    <property type="project" value="InterPro"/>
</dbReference>
<dbReference type="Gene3D" id="2.40.50.1020">
    <property type="entry name" value="LytTr DNA-binding domain"/>
    <property type="match status" value="1"/>
</dbReference>
<sequence length="245" mass="28095">MKQLNCIIIDDEPYAHNILKDFVNKVPFLNLAGVFTNPIEALVEIRGNHVDLVFLDINMPELSGIDLIKMLPPGIEVIITSAYSEFAVAGFENNVLDYLLKPYSFDRFLSATQKVLDKMMLHSLKKDQDNKQLSTKTEAFYLKTDRGKIVRINFEDIVYIEGLKNYCSVFTDTQRHVSLVSMKSLSDGLPEGEFIRTHKSYIIAIKKIKSIDGNMILFDNITEKVPIGVTYRDSFFYMLNKTLYK</sequence>